<evidence type="ECO:0000256" key="1">
    <source>
        <dbReference type="SAM" id="MobiDB-lite"/>
    </source>
</evidence>
<organism evidence="2 3">
    <name type="scientific">Oryzias melastigma</name>
    <name type="common">Marine medaka</name>
    <dbReference type="NCBI Taxonomy" id="30732"/>
    <lineage>
        <taxon>Eukaryota</taxon>
        <taxon>Metazoa</taxon>
        <taxon>Chordata</taxon>
        <taxon>Craniata</taxon>
        <taxon>Vertebrata</taxon>
        <taxon>Euteleostomi</taxon>
        <taxon>Actinopterygii</taxon>
        <taxon>Neopterygii</taxon>
        <taxon>Teleostei</taxon>
        <taxon>Neoteleostei</taxon>
        <taxon>Acanthomorphata</taxon>
        <taxon>Ovalentaria</taxon>
        <taxon>Atherinomorphae</taxon>
        <taxon>Beloniformes</taxon>
        <taxon>Adrianichthyidae</taxon>
        <taxon>Oryziinae</taxon>
        <taxon>Oryzias</taxon>
    </lineage>
</organism>
<feature type="region of interest" description="Disordered" evidence="1">
    <location>
        <begin position="55"/>
        <end position="77"/>
    </location>
</feature>
<dbReference type="EMBL" id="WKFB01000442">
    <property type="protein sequence ID" value="KAF6722990.1"/>
    <property type="molecule type" value="Genomic_DNA"/>
</dbReference>
<accession>A0A834F2Z3</accession>
<evidence type="ECO:0000313" key="3">
    <source>
        <dbReference type="Proteomes" id="UP000646548"/>
    </source>
</evidence>
<dbReference type="AlphaFoldDB" id="A0A834F2Z3"/>
<reference evidence="2" key="1">
    <citation type="journal article" name="BMC Genomics">
        <title>Long-read sequencing and de novo genome assembly of marine medaka (Oryzias melastigma).</title>
        <authorList>
            <person name="Liang P."/>
            <person name="Saqib H.S.A."/>
            <person name="Ni X."/>
            <person name="Shen Y."/>
        </authorList>
    </citation>
    <scope>NUCLEOTIDE SEQUENCE</scope>
    <source>
        <strain evidence="2">Bigg-433</strain>
    </source>
</reference>
<gene>
    <name evidence="2" type="ORF">FQA47_021652</name>
</gene>
<sequence>MLTPSQPPPLSHSPILPPSLPVSVVIGGRVRALLGDEESVAAGLSLRWNHLRGARERGNKSGEGAGVRGPRLDPQAPRLCSAPILLEVRTKERSKGGKPEERPGIVGVVTGAPGFSPPLVGVVWTPKAEAGAAERSTRGWGFLPQLRDCHKTAFQSSRGLVSLRFQN</sequence>
<name>A0A834F2Z3_ORYME</name>
<proteinExistence type="predicted"/>
<evidence type="ECO:0000313" key="2">
    <source>
        <dbReference type="EMBL" id="KAF6722990.1"/>
    </source>
</evidence>
<dbReference type="Proteomes" id="UP000646548">
    <property type="component" value="Unassembled WGS sequence"/>
</dbReference>
<comment type="caution">
    <text evidence="2">The sequence shown here is derived from an EMBL/GenBank/DDBJ whole genome shotgun (WGS) entry which is preliminary data.</text>
</comment>
<protein>
    <submittedName>
        <fullName evidence="2">Uncharacterized protein</fullName>
    </submittedName>
</protein>